<evidence type="ECO:0000313" key="1">
    <source>
        <dbReference type="EMBL" id="OTF69266.1"/>
    </source>
</evidence>
<dbReference type="OrthoDB" id="6525372at2759"/>
<evidence type="ECO:0000313" key="2">
    <source>
        <dbReference type="Proteomes" id="UP000194236"/>
    </source>
</evidence>
<dbReference type="EMBL" id="MUJZ01071456">
    <property type="protein sequence ID" value="OTF69266.1"/>
    <property type="molecule type" value="Genomic_DNA"/>
</dbReference>
<reference evidence="1 2" key="1">
    <citation type="submission" date="2017-03" db="EMBL/GenBank/DDBJ databases">
        <title>Genome Survey of Euroglyphus maynei.</title>
        <authorList>
            <person name="Arlian L.G."/>
            <person name="Morgan M.S."/>
            <person name="Rider S.D."/>
        </authorList>
    </citation>
    <scope>NUCLEOTIDE SEQUENCE [LARGE SCALE GENOMIC DNA]</scope>
    <source>
        <strain evidence="1">Arlian Lab</strain>
        <tissue evidence="1">Whole body</tissue>
    </source>
</reference>
<name>A0A1Y3AP66_EURMA</name>
<dbReference type="Proteomes" id="UP000194236">
    <property type="component" value="Unassembled WGS sequence"/>
</dbReference>
<keyword evidence="2" id="KW-1185">Reference proteome</keyword>
<organism evidence="1 2">
    <name type="scientific">Euroglyphus maynei</name>
    <name type="common">Mayne's house dust mite</name>
    <dbReference type="NCBI Taxonomy" id="6958"/>
    <lineage>
        <taxon>Eukaryota</taxon>
        <taxon>Metazoa</taxon>
        <taxon>Ecdysozoa</taxon>
        <taxon>Arthropoda</taxon>
        <taxon>Chelicerata</taxon>
        <taxon>Arachnida</taxon>
        <taxon>Acari</taxon>
        <taxon>Acariformes</taxon>
        <taxon>Sarcoptiformes</taxon>
        <taxon>Astigmata</taxon>
        <taxon>Psoroptidia</taxon>
        <taxon>Analgoidea</taxon>
        <taxon>Pyroglyphidae</taxon>
        <taxon>Pyroglyphinae</taxon>
        <taxon>Euroglyphus</taxon>
    </lineage>
</organism>
<feature type="non-terminal residue" evidence="1">
    <location>
        <position position="1"/>
    </location>
</feature>
<gene>
    <name evidence="1" type="ORF">BLA29_014264</name>
</gene>
<sequence length="98" mass="11374">IDFLPKLRYLSGKITEIFFYKKEICVHSLVQSGKKIIQSRIANRQIRSSSSIENNLTRLNVDYFTIKVTGLQTSISLLKCLIGHPKFYSNIMNVYQFL</sequence>
<comment type="caution">
    <text evidence="1">The sequence shown here is derived from an EMBL/GenBank/DDBJ whole genome shotgun (WGS) entry which is preliminary data.</text>
</comment>
<protein>
    <submittedName>
        <fullName evidence="1">Uncharacterized protein</fullName>
    </submittedName>
</protein>
<accession>A0A1Y3AP66</accession>
<proteinExistence type="predicted"/>
<dbReference type="AlphaFoldDB" id="A0A1Y3AP66"/>